<keyword evidence="3" id="KW-1185">Reference proteome</keyword>
<dbReference type="InterPro" id="IPR009288">
    <property type="entry name" value="AIG2-like_dom"/>
</dbReference>
<name>A0A1S8TPT5_9CLOT</name>
<protein>
    <submittedName>
        <fullName evidence="2">AIG2-like family protein</fullName>
    </submittedName>
</protein>
<dbReference type="InterPro" id="IPR013024">
    <property type="entry name" value="GGCT-like"/>
</dbReference>
<gene>
    <name evidence="2" type="ORF">CLPUN_14360</name>
</gene>
<dbReference type="SUPFAM" id="SSF110857">
    <property type="entry name" value="Gamma-glutamyl cyclotransferase-like"/>
    <property type="match status" value="1"/>
</dbReference>
<dbReference type="Pfam" id="PF06094">
    <property type="entry name" value="GGACT"/>
    <property type="match status" value="1"/>
</dbReference>
<feature type="domain" description="Gamma-glutamylcyclotransferase AIG2-like" evidence="1">
    <location>
        <begin position="6"/>
        <end position="133"/>
    </location>
</feature>
<dbReference type="STRING" id="29367.CLPUN_14360"/>
<dbReference type="EMBL" id="LZZM01000098">
    <property type="protein sequence ID" value="OOM79757.1"/>
    <property type="molecule type" value="Genomic_DNA"/>
</dbReference>
<evidence type="ECO:0000313" key="3">
    <source>
        <dbReference type="Proteomes" id="UP000190890"/>
    </source>
</evidence>
<dbReference type="OrthoDB" id="8538589at2"/>
<sequence length="140" mass="16972">MNKTKIFVYGTLMKDFHNYNKYLKDKVTSIETGYIYGKLYHLYEHDCPAVIDGNDKVYGEIIEFFDDIFQNTLNKLDNFEKYFFGMDYVIYEREYVDVYYSNSTSEKLSFYKLINLDILEREHTKYIDSGNWKAFFNNNY</sequence>
<proteinExistence type="predicted"/>
<evidence type="ECO:0000259" key="1">
    <source>
        <dbReference type="Pfam" id="PF06094"/>
    </source>
</evidence>
<dbReference type="AlphaFoldDB" id="A0A1S8TPT5"/>
<evidence type="ECO:0000313" key="2">
    <source>
        <dbReference type="EMBL" id="OOM79757.1"/>
    </source>
</evidence>
<accession>A0A1S8TPT5</accession>
<organism evidence="2 3">
    <name type="scientific">Clostridium puniceum</name>
    <dbReference type="NCBI Taxonomy" id="29367"/>
    <lineage>
        <taxon>Bacteria</taxon>
        <taxon>Bacillati</taxon>
        <taxon>Bacillota</taxon>
        <taxon>Clostridia</taxon>
        <taxon>Eubacteriales</taxon>
        <taxon>Clostridiaceae</taxon>
        <taxon>Clostridium</taxon>
    </lineage>
</organism>
<dbReference type="InterPro" id="IPR036568">
    <property type="entry name" value="GGCT-like_sf"/>
</dbReference>
<reference evidence="2 3" key="1">
    <citation type="submission" date="2016-05" db="EMBL/GenBank/DDBJ databases">
        <title>Microbial solvent formation.</title>
        <authorList>
            <person name="Poehlein A."/>
            <person name="Montoya Solano J.D."/>
            <person name="Flitsch S."/>
            <person name="Krabben P."/>
            <person name="Duerre P."/>
            <person name="Daniel R."/>
        </authorList>
    </citation>
    <scope>NUCLEOTIDE SEQUENCE [LARGE SCALE GENOMIC DNA]</scope>
    <source>
        <strain evidence="2 3">DSM 2619</strain>
    </source>
</reference>
<dbReference type="Proteomes" id="UP000190890">
    <property type="component" value="Unassembled WGS sequence"/>
</dbReference>
<dbReference type="Gene3D" id="3.10.490.10">
    <property type="entry name" value="Gamma-glutamyl cyclotransferase-like"/>
    <property type="match status" value="1"/>
</dbReference>
<comment type="caution">
    <text evidence="2">The sequence shown here is derived from an EMBL/GenBank/DDBJ whole genome shotgun (WGS) entry which is preliminary data.</text>
</comment>
<dbReference type="CDD" id="cd06661">
    <property type="entry name" value="GGCT_like"/>
    <property type="match status" value="1"/>
</dbReference>
<dbReference type="RefSeq" id="WP_077846625.1">
    <property type="nucleotide sequence ID" value="NZ_LZZM01000098.1"/>
</dbReference>